<feature type="region of interest" description="Disordered" evidence="1">
    <location>
        <begin position="1"/>
        <end position="36"/>
    </location>
</feature>
<evidence type="ECO:0000313" key="3">
    <source>
        <dbReference type="Proteomes" id="UP000317422"/>
    </source>
</evidence>
<comment type="caution">
    <text evidence="2">The sequence shown here is derived from an EMBL/GenBank/DDBJ whole genome shotgun (WGS) entry which is preliminary data.</text>
</comment>
<dbReference type="EMBL" id="VFQC01000003">
    <property type="protein sequence ID" value="TQN27743.1"/>
    <property type="molecule type" value="Genomic_DNA"/>
</dbReference>
<dbReference type="AlphaFoldDB" id="A0A543N7F7"/>
<name>A0A543N7F7_9ACTN</name>
<organism evidence="2 3">
    <name type="scientific">Haloactinospora alba</name>
    <dbReference type="NCBI Taxonomy" id="405555"/>
    <lineage>
        <taxon>Bacteria</taxon>
        <taxon>Bacillati</taxon>
        <taxon>Actinomycetota</taxon>
        <taxon>Actinomycetes</taxon>
        <taxon>Streptosporangiales</taxon>
        <taxon>Nocardiopsidaceae</taxon>
        <taxon>Haloactinospora</taxon>
    </lineage>
</organism>
<evidence type="ECO:0000313" key="2">
    <source>
        <dbReference type="EMBL" id="TQN27743.1"/>
    </source>
</evidence>
<keyword evidence="3" id="KW-1185">Reference proteome</keyword>
<proteinExistence type="predicted"/>
<protein>
    <submittedName>
        <fullName evidence="2">Uncharacterized protein</fullName>
    </submittedName>
</protein>
<accession>A0A543N7F7</accession>
<sequence>MSAPRRAHSYSTAHDQPGVMKEPLREYQLPRGVATD</sequence>
<reference evidence="2 3" key="1">
    <citation type="submission" date="2019-06" db="EMBL/GenBank/DDBJ databases">
        <title>Sequencing the genomes of 1000 actinobacteria strains.</title>
        <authorList>
            <person name="Klenk H.-P."/>
        </authorList>
    </citation>
    <scope>NUCLEOTIDE SEQUENCE [LARGE SCALE GENOMIC DNA]</scope>
    <source>
        <strain evidence="2 3">DSM 45015</strain>
    </source>
</reference>
<dbReference type="Proteomes" id="UP000317422">
    <property type="component" value="Unassembled WGS sequence"/>
</dbReference>
<gene>
    <name evidence="2" type="ORF">FHX37_4472</name>
</gene>
<evidence type="ECO:0000256" key="1">
    <source>
        <dbReference type="SAM" id="MobiDB-lite"/>
    </source>
</evidence>